<dbReference type="Pfam" id="PF02566">
    <property type="entry name" value="OsmC"/>
    <property type="match status" value="1"/>
</dbReference>
<evidence type="ECO:0000313" key="1">
    <source>
        <dbReference type="EMBL" id="TWP46526.1"/>
    </source>
</evidence>
<dbReference type="OrthoDB" id="9789573at2"/>
<dbReference type="AlphaFoldDB" id="A0A563EIU9"/>
<evidence type="ECO:0000313" key="2">
    <source>
        <dbReference type="Proteomes" id="UP000316639"/>
    </source>
</evidence>
<organism evidence="1 2">
    <name type="scientific">Lentzea tibetensis</name>
    <dbReference type="NCBI Taxonomy" id="2591470"/>
    <lineage>
        <taxon>Bacteria</taxon>
        <taxon>Bacillati</taxon>
        <taxon>Actinomycetota</taxon>
        <taxon>Actinomycetes</taxon>
        <taxon>Pseudonocardiales</taxon>
        <taxon>Pseudonocardiaceae</taxon>
        <taxon>Lentzea</taxon>
    </lineage>
</organism>
<dbReference type="PANTHER" id="PTHR39624:SF2">
    <property type="entry name" value="OSMC-LIKE PROTEIN"/>
    <property type="match status" value="1"/>
</dbReference>
<proteinExistence type="predicted"/>
<dbReference type="InterPro" id="IPR003718">
    <property type="entry name" value="OsmC/Ohr_fam"/>
</dbReference>
<dbReference type="Gene3D" id="3.30.300.20">
    <property type="match status" value="1"/>
</dbReference>
<name>A0A563EIU9_9PSEU</name>
<gene>
    <name evidence="1" type="ORF">FKR81_35800</name>
</gene>
<dbReference type="PANTHER" id="PTHR39624">
    <property type="entry name" value="PROTEIN INVOLVED IN RIMO-MEDIATED BETA-METHYLTHIOLATION OF RIBOSOMAL PROTEIN S12 YCAO"/>
    <property type="match status" value="1"/>
</dbReference>
<reference evidence="1 2" key="1">
    <citation type="submission" date="2019-07" db="EMBL/GenBank/DDBJ databases">
        <title>Lentzea xizangensis sp. nov., isolated from Qinghai-Tibetan Plateau Soils.</title>
        <authorList>
            <person name="Huang J."/>
        </authorList>
    </citation>
    <scope>NUCLEOTIDE SEQUENCE [LARGE SCALE GENOMIC DNA]</scope>
    <source>
        <strain evidence="1 2">FXJ1.1311</strain>
    </source>
</reference>
<dbReference type="Proteomes" id="UP000316639">
    <property type="component" value="Unassembled WGS sequence"/>
</dbReference>
<dbReference type="InterPro" id="IPR015946">
    <property type="entry name" value="KH_dom-like_a/b"/>
</dbReference>
<comment type="caution">
    <text evidence="1">The sequence shown here is derived from an EMBL/GenBank/DDBJ whole genome shotgun (WGS) entry which is preliminary data.</text>
</comment>
<dbReference type="SUPFAM" id="SSF82784">
    <property type="entry name" value="OsmC-like"/>
    <property type="match status" value="1"/>
</dbReference>
<protein>
    <submittedName>
        <fullName evidence="1">OsmC family protein</fullName>
    </submittedName>
</protein>
<dbReference type="RefSeq" id="WP_146358657.1">
    <property type="nucleotide sequence ID" value="NZ_VOBR01000032.1"/>
</dbReference>
<sequence>MTVQVTGAGPRIFTTSVSASGYDFVADEPASCGGDDLGPTPYDLLLAALGTCTSMTLRLYARKRGYPLDEVGVALEHDRIHAEDCADCDTKSGYVTRIRVRITLTGDLTDEQRADLLRIAGRCPVHRTLTAEIKIETTLD</sequence>
<keyword evidence="2" id="KW-1185">Reference proteome</keyword>
<dbReference type="EMBL" id="VOBR01000032">
    <property type="protein sequence ID" value="TWP46526.1"/>
    <property type="molecule type" value="Genomic_DNA"/>
</dbReference>
<accession>A0A563EIU9</accession>
<dbReference type="InterPro" id="IPR036102">
    <property type="entry name" value="OsmC/Ohrsf"/>
</dbReference>